<evidence type="ECO:0000256" key="2">
    <source>
        <dbReference type="ARBA" id="ARBA00022574"/>
    </source>
</evidence>
<dbReference type="PROSITE" id="PS00678">
    <property type="entry name" value="WD_REPEATS_1"/>
    <property type="match status" value="3"/>
</dbReference>
<sequence>MMQESRCPHDVNIKESTELSHRLLIGASVIVGLPALINALLRVAFLRLPVCFTHTLSLWFEFRCLVISIYCLVYTTLKSWILMKTMQVSIYVLAHYLKSQSNQRLGVGDEHEKDQDQDQDQDHEHADEKAINEEYKTWKKNAPFLYDMILSTALEWPTLTTQWLPDKQEVPDKPYSTHRLLIGTHTTGDAQNYLQIAQVQLPNPNAPNPEDYDEEKGEIGGYGGGSKKAQMEIKFNIVQKIDHKGEVNKARYQPQNPNIIATMCTDGRVMIWDRSKHPSLPTGTVNPQMELLGHEAEGFGLSWNPHLAGHLATGSEDKTVRLWDITTYTKGNKAVRPSRTFTHHSSIVNDVQHHPLHSSLIGTVSDDITLQILDTRHDDSTRAAASAEGQHRDAINSISFNPASETILATGSADKTIGIWDLRNLKAKLHSLEGHTDSVQSISWHPFEESVLASSSYDRKIMFWDLSRAGEEQTPEDAQDGPPELLFMHGGHTNRISDFSWNLSDPWVLCSAAEDNLLQVWKVADAIVGKDLEDVPTEEIEA</sequence>
<dbReference type="GO" id="GO:0006325">
    <property type="term" value="P:chromatin organization"/>
    <property type="evidence" value="ECO:0007669"/>
    <property type="project" value="UniProtKB-KW"/>
</dbReference>
<evidence type="ECO:0000256" key="1">
    <source>
        <dbReference type="ARBA" id="ARBA00004123"/>
    </source>
</evidence>
<keyword evidence="4" id="KW-0156">Chromatin regulator</keyword>
<dbReference type="InterPro" id="IPR036322">
    <property type="entry name" value="WD40_repeat_dom_sf"/>
</dbReference>
<organism evidence="10 11">
    <name type="scientific">Penicillium nordicum</name>
    <dbReference type="NCBI Taxonomy" id="229535"/>
    <lineage>
        <taxon>Eukaryota</taxon>
        <taxon>Fungi</taxon>
        <taxon>Dikarya</taxon>
        <taxon>Ascomycota</taxon>
        <taxon>Pezizomycotina</taxon>
        <taxon>Eurotiomycetes</taxon>
        <taxon>Eurotiomycetidae</taxon>
        <taxon>Eurotiales</taxon>
        <taxon>Aspergillaceae</taxon>
        <taxon>Penicillium</taxon>
    </lineage>
</organism>
<keyword evidence="8" id="KW-1133">Transmembrane helix</keyword>
<dbReference type="SUPFAM" id="SSF50978">
    <property type="entry name" value="WD40 repeat-like"/>
    <property type="match status" value="1"/>
</dbReference>
<dbReference type="InterPro" id="IPR050459">
    <property type="entry name" value="WD_repeat_RBAP46/RBAP48/MSI1"/>
</dbReference>
<accession>A0A0M8P9U2</accession>
<evidence type="ECO:0000256" key="3">
    <source>
        <dbReference type="ARBA" id="ARBA00022737"/>
    </source>
</evidence>
<dbReference type="PRINTS" id="PR00320">
    <property type="entry name" value="GPROTEINBRPT"/>
</dbReference>
<dbReference type="AlphaFoldDB" id="A0A0M8P9U2"/>
<keyword evidence="5" id="KW-0539">Nucleus</keyword>
<evidence type="ECO:0000256" key="6">
    <source>
        <dbReference type="PROSITE-ProRule" id="PRU00221"/>
    </source>
</evidence>
<dbReference type="GO" id="GO:0005634">
    <property type="term" value="C:nucleus"/>
    <property type="evidence" value="ECO:0007669"/>
    <property type="project" value="UniProtKB-SubCell"/>
</dbReference>
<dbReference type="PROSITE" id="PS50294">
    <property type="entry name" value="WD_REPEATS_REGION"/>
    <property type="match status" value="3"/>
</dbReference>
<feature type="compositionally biased region" description="Basic and acidic residues" evidence="7">
    <location>
        <begin position="107"/>
        <end position="126"/>
    </location>
</feature>
<feature type="domain" description="Histone-binding protein RBBP4-like N-terminal" evidence="9">
    <location>
        <begin position="133"/>
        <end position="203"/>
    </location>
</feature>
<gene>
    <name evidence="10" type="ORF">ACN38_g765</name>
</gene>
<feature type="transmembrane region" description="Helical" evidence="8">
    <location>
        <begin position="23"/>
        <end position="45"/>
    </location>
</feature>
<proteinExistence type="predicted"/>
<comment type="caution">
    <text evidence="10">The sequence shown here is derived from an EMBL/GenBank/DDBJ whole genome shotgun (WGS) entry which is preliminary data.</text>
</comment>
<keyword evidence="8" id="KW-0472">Membrane</keyword>
<comment type="subcellular location">
    <subcellularLocation>
        <location evidence="1">Nucleus</location>
    </subcellularLocation>
</comment>
<evidence type="ECO:0000256" key="8">
    <source>
        <dbReference type="SAM" id="Phobius"/>
    </source>
</evidence>
<name>A0A0M8P9U2_9EURO</name>
<evidence type="ECO:0000256" key="4">
    <source>
        <dbReference type="ARBA" id="ARBA00022853"/>
    </source>
</evidence>
<reference evidence="10 11" key="1">
    <citation type="submission" date="2015-08" db="EMBL/GenBank/DDBJ databases">
        <title>Genome sequencing of Penicillium nordicum.</title>
        <authorList>
            <person name="Nguyen H.D."/>
            <person name="Seifert K.A."/>
        </authorList>
    </citation>
    <scope>NUCLEOTIDE SEQUENCE [LARGE SCALE GENOMIC DNA]</scope>
    <source>
        <strain evidence="10 11">DAOMC 185683</strain>
    </source>
</reference>
<evidence type="ECO:0000259" key="9">
    <source>
        <dbReference type="Pfam" id="PF12265"/>
    </source>
</evidence>
<dbReference type="OrthoDB" id="427795at2759"/>
<dbReference type="InterPro" id="IPR019775">
    <property type="entry name" value="WD40_repeat_CS"/>
</dbReference>
<dbReference type="InterPro" id="IPR020472">
    <property type="entry name" value="WD40_PAC1"/>
</dbReference>
<feature type="repeat" description="WD" evidence="6">
    <location>
        <begin position="291"/>
        <end position="327"/>
    </location>
</feature>
<dbReference type="PANTHER" id="PTHR22850">
    <property type="entry name" value="WD40 REPEAT FAMILY"/>
    <property type="match status" value="1"/>
</dbReference>
<dbReference type="EMBL" id="LHQQ01000007">
    <property type="protein sequence ID" value="KOS48226.1"/>
    <property type="molecule type" value="Genomic_DNA"/>
</dbReference>
<feature type="repeat" description="WD" evidence="6">
    <location>
        <begin position="388"/>
        <end position="424"/>
    </location>
</feature>
<dbReference type="Pfam" id="PF00400">
    <property type="entry name" value="WD40"/>
    <property type="match status" value="6"/>
</dbReference>
<feature type="repeat" description="WD" evidence="6">
    <location>
        <begin position="240"/>
        <end position="273"/>
    </location>
</feature>
<dbReference type="InterPro" id="IPR001680">
    <property type="entry name" value="WD40_rpt"/>
</dbReference>
<dbReference type="CDD" id="cd00200">
    <property type="entry name" value="WD40"/>
    <property type="match status" value="1"/>
</dbReference>
<feature type="transmembrane region" description="Helical" evidence="8">
    <location>
        <begin position="57"/>
        <end position="77"/>
    </location>
</feature>
<dbReference type="InterPro" id="IPR022052">
    <property type="entry name" value="Histone-bd_RBBP4-like_N"/>
</dbReference>
<keyword evidence="8" id="KW-0812">Transmembrane</keyword>
<evidence type="ECO:0000313" key="11">
    <source>
        <dbReference type="Proteomes" id="UP000037696"/>
    </source>
</evidence>
<dbReference type="InterPro" id="IPR015943">
    <property type="entry name" value="WD40/YVTN_repeat-like_dom_sf"/>
</dbReference>
<feature type="repeat" description="WD" evidence="6">
    <location>
        <begin position="432"/>
        <end position="474"/>
    </location>
</feature>
<evidence type="ECO:0000256" key="5">
    <source>
        <dbReference type="ARBA" id="ARBA00023242"/>
    </source>
</evidence>
<dbReference type="SMART" id="SM00320">
    <property type="entry name" value="WD40"/>
    <property type="match status" value="6"/>
</dbReference>
<feature type="region of interest" description="Disordered" evidence="7">
    <location>
        <begin position="105"/>
        <end position="126"/>
    </location>
</feature>
<dbReference type="STRING" id="229535.A0A0M8P9U2"/>
<protein>
    <recommendedName>
        <fullName evidence="9">Histone-binding protein RBBP4-like N-terminal domain-containing protein</fullName>
    </recommendedName>
</protein>
<dbReference type="Gene3D" id="2.130.10.10">
    <property type="entry name" value="YVTN repeat-like/Quinoprotein amine dehydrogenase"/>
    <property type="match status" value="1"/>
</dbReference>
<evidence type="ECO:0000313" key="10">
    <source>
        <dbReference type="EMBL" id="KOS48226.1"/>
    </source>
</evidence>
<evidence type="ECO:0000256" key="7">
    <source>
        <dbReference type="SAM" id="MobiDB-lite"/>
    </source>
</evidence>
<keyword evidence="3" id="KW-0677">Repeat</keyword>
<dbReference type="PROSITE" id="PS50082">
    <property type="entry name" value="WD_REPEATS_2"/>
    <property type="match status" value="4"/>
</dbReference>
<dbReference type="Proteomes" id="UP000037696">
    <property type="component" value="Unassembled WGS sequence"/>
</dbReference>
<dbReference type="Pfam" id="PF12265">
    <property type="entry name" value="CAF1C_H4-bd"/>
    <property type="match status" value="1"/>
</dbReference>
<keyword evidence="11" id="KW-1185">Reference proteome</keyword>
<keyword evidence="2 6" id="KW-0853">WD repeat</keyword>